<dbReference type="EMBL" id="SWAD01000037">
    <property type="protein sequence ID" value="TMQ76923.1"/>
    <property type="molecule type" value="Genomic_DNA"/>
</dbReference>
<dbReference type="Proteomes" id="UP000306324">
    <property type="component" value="Unassembled WGS sequence"/>
</dbReference>
<evidence type="ECO:0000313" key="3">
    <source>
        <dbReference type="Proteomes" id="UP000306324"/>
    </source>
</evidence>
<keyword evidence="3" id="KW-1185">Reference proteome</keyword>
<sequence>MTVAAIPILHQTLAPHNAKGNAKHESLQGLPLLTLGR</sequence>
<feature type="region of interest" description="Disordered" evidence="1">
    <location>
        <begin position="17"/>
        <end position="37"/>
    </location>
</feature>
<dbReference type="AlphaFoldDB" id="A0A5S4F823"/>
<evidence type="ECO:0000313" key="2">
    <source>
        <dbReference type="EMBL" id="TMQ76923.1"/>
    </source>
</evidence>
<gene>
    <name evidence="2" type="ORF">ACCUM_3796</name>
</gene>
<evidence type="ECO:0000256" key="1">
    <source>
        <dbReference type="SAM" id="MobiDB-lite"/>
    </source>
</evidence>
<protein>
    <submittedName>
        <fullName evidence="2">Uncharacterized protein</fullName>
    </submittedName>
</protein>
<comment type="caution">
    <text evidence="2">The sequence shown here is derived from an EMBL/GenBank/DDBJ whole genome shotgun (WGS) entry which is preliminary data.</text>
</comment>
<accession>A0A5S4F823</accession>
<reference evidence="2 3" key="1">
    <citation type="submission" date="2019-04" db="EMBL/GenBank/DDBJ databases">
        <title>A novel phosphate-accumulating bacterium identified in bioreactor for phosphate removal from wastewater.</title>
        <authorList>
            <person name="Kotlyarov R.Y."/>
            <person name="Beletsky A.V."/>
            <person name="Kallistova A.Y."/>
            <person name="Dorofeev A.G."/>
            <person name="Nikolaev Y.Y."/>
            <person name="Pimenov N.V."/>
            <person name="Ravin N.V."/>
            <person name="Mardanov A.V."/>
        </authorList>
    </citation>
    <scope>NUCLEOTIDE SEQUENCE [LARGE SCALE GENOMIC DNA]</scope>
    <source>
        <strain evidence="2 3">Bin19</strain>
    </source>
</reference>
<proteinExistence type="predicted"/>
<name>A0A5S4F823_9PROT</name>
<organism evidence="2 3">
    <name type="scientific">Candidatus Accumulibacter phosphatis</name>
    <dbReference type="NCBI Taxonomy" id="327160"/>
    <lineage>
        <taxon>Bacteria</taxon>
        <taxon>Pseudomonadati</taxon>
        <taxon>Pseudomonadota</taxon>
        <taxon>Betaproteobacteria</taxon>
        <taxon>Candidatus Accumulibacter</taxon>
    </lineage>
</organism>